<evidence type="ECO:0000313" key="1">
    <source>
        <dbReference type="EMBL" id="PNR26008.1"/>
    </source>
</evidence>
<reference evidence="1" key="2">
    <citation type="journal article" date="2018" name="Plant J.">
        <title>The Physcomitrella patens chromosome-scale assembly reveals moss genome structure and evolution.</title>
        <authorList>
            <person name="Lang D."/>
            <person name="Ullrich K.K."/>
            <person name="Murat F."/>
            <person name="Fuchs J."/>
            <person name="Jenkins J."/>
            <person name="Haas F.B."/>
            <person name="Piednoel M."/>
            <person name="Gundlach H."/>
            <person name="Van Bel M."/>
            <person name="Meyberg R."/>
            <person name="Vives C."/>
            <person name="Morata J."/>
            <person name="Symeonidi A."/>
            <person name="Hiss M."/>
            <person name="Muchero W."/>
            <person name="Kamisugi Y."/>
            <person name="Saleh O."/>
            <person name="Blanc G."/>
            <person name="Decker E.L."/>
            <person name="van Gessel N."/>
            <person name="Grimwood J."/>
            <person name="Hayes R.D."/>
            <person name="Graham S.W."/>
            <person name="Gunter L.E."/>
            <person name="McDaniel S.F."/>
            <person name="Hoernstein S.N.W."/>
            <person name="Larsson A."/>
            <person name="Li F.W."/>
            <person name="Perroud P.F."/>
            <person name="Phillips J."/>
            <person name="Ranjan P."/>
            <person name="Rokshar D.S."/>
            <person name="Rothfels C.J."/>
            <person name="Schneider L."/>
            <person name="Shu S."/>
            <person name="Stevenson D.W."/>
            <person name="Thummler F."/>
            <person name="Tillich M."/>
            <person name="Villarreal Aguilar J.C."/>
            <person name="Widiez T."/>
            <person name="Wong G.K."/>
            <person name="Wymore A."/>
            <person name="Zhang Y."/>
            <person name="Zimmer A.D."/>
            <person name="Quatrano R.S."/>
            <person name="Mayer K.F.X."/>
            <person name="Goodstein D."/>
            <person name="Casacuberta J.M."/>
            <person name="Vandepoele K."/>
            <person name="Reski R."/>
            <person name="Cuming A.C."/>
            <person name="Tuskan G.A."/>
            <person name="Maumus F."/>
            <person name="Salse J."/>
            <person name="Schmutz J."/>
            <person name="Rensing S.A."/>
        </authorList>
    </citation>
    <scope>NUCLEOTIDE SEQUENCE [LARGE SCALE GENOMIC DNA]</scope>
</reference>
<name>A0A2K1I9Q6_PHYPA</name>
<proteinExistence type="predicted"/>
<reference evidence="1" key="1">
    <citation type="journal article" date="2008" name="Science">
        <title>The Physcomitrella genome reveals evolutionary insights into the conquest of land by plants.</title>
        <authorList>
            <person name="Rensing S."/>
            <person name="Lang D."/>
            <person name="Zimmer A."/>
            <person name="Terry A."/>
            <person name="Salamov A."/>
            <person name="Shapiro H."/>
            <person name="Nishiyama T."/>
            <person name="Perroud P.-F."/>
            <person name="Lindquist E."/>
            <person name="Kamisugi Y."/>
            <person name="Tanahashi T."/>
            <person name="Sakakibara K."/>
            <person name="Fujita T."/>
            <person name="Oishi K."/>
            <person name="Shin-I T."/>
            <person name="Kuroki Y."/>
            <person name="Toyoda A."/>
            <person name="Suzuki Y."/>
            <person name="Hashimoto A."/>
            <person name="Yamaguchi K."/>
            <person name="Sugano A."/>
            <person name="Kohara Y."/>
            <person name="Fujiyama A."/>
            <person name="Anterola A."/>
            <person name="Aoki S."/>
            <person name="Ashton N."/>
            <person name="Barbazuk W.B."/>
            <person name="Barker E."/>
            <person name="Bennetzen J."/>
            <person name="Bezanilla M."/>
            <person name="Blankenship R."/>
            <person name="Cho S.H."/>
            <person name="Dutcher S."/>
            <person name="Estelle M."/>
            <person name="Fawcett J.A."/>
            <person name="Gundlach H."/>
            <person name="Hanada K."/>
            <person name="Heyl A."/>
            <person name="Hicks K.A."/>
            <person name="Hugh J."/>
            <person name="Lohr M."/>
            <person name="Mayer K."/>
            <person name="Melkozernov A."/>
            <person name="Murata T."/>
            <person name="Nelson D."/>
            <person name="Pils B."/>
            <person name="Prigge M."/>
            <person name="Reiss B."/>
            <person name="Renner T."/>
            <person name="Rombauts S."/>
            <person name="Rushton P."/>
            <person name="Sanderfoot A."/>
            <person name="Schween G."/>
            <person name="Shiu S.-H."/>
            <person name="Stueber K."/>
            <person name="Theodoulou F.L."/>
            <person name="Tu H."/>
            <person name="Van de Peer Y."/>
            <person name="Verrier P.J."/>
            <person name="Waters E."/>
            <person name="Wood A."/>
            <person name="Yang L."/>
            <person name="Cove D."/>
            <person name="Cuming A."/>
            <person name="Hasebe M."/>
            <person name="Lucas S."/>
            <person name="Mishler D.B."/>
            <person name="Reski R."/>
            <person name="Grigoriev I."/>
            <person name="Quatrano R.S."/>
            <person name="Boore J.L."/>
        </authorList>
    </citation>
    <scope>NUCLEOTIDE SEQUENCE [LARGE SCALE GENOMIC DNA]</scope>
</reference>
<accession>A0A2K1I9Q6</accession>
<comment type="caution">
    <text evidence="1">The sequence shown here is derived from an EMBL/GenBank/DDBJ whole genome shotgun (WGS) entry which is preliminary data.</text>
</comment>
<dbReference type="InParanoid" id="A0A2K1I9Q6"/>
<gene>
    <name evidence="1" type="ORF">PHYPA_031220</name>
</gene>
<dbReference type="EMBL" id="ABEU02000226">
    <property type="protein sequence ID" value="PNR26008.1"/>
    <property type="molecule type" value="Genomic_DNA"/>
</dbReference>
<sequence length="45" mass="5046">MYDALGVSLQAAPLHMLNQIVFEIPPEHPLLDSRPLKEVFGYTPP</sequence>
<organism evidence="1">
    <name type="scientific">Physcomitrium patens</name>
    <name type="common">Spreading-leaved earth moss</name>
    <name type="synonym">Physcomitrella patens</name>
    <dbReference type="NCBI Taxonomy" id="3218"/>
    <lineage>
        <taxon>Eukaryota</taxon>
        <taxon>Viridiplantae</taxon>
        <taxon>Streptophyta</taxon>
        <taxon>Embryophyta</taxon>
        <taxon>Bryophyta</taxon>
        <taxon>Bryophytina</taxon>
        <taxon>Bryopsida</taxon>
        <taxon>Funariidae</taxon>
        <taxon>Funariales</taxon>
        <taxon>Funariaceae</taxon>
        <taxon>Physcomitrium</taxon>
    </lineage>
</organism>
<dbReference type="AlphaFoldDB" id="A0A2K1I9Q6"/>
<protein>
    <submittedName>
        <fullName evidence="1">Uncharacterized protein</fullName>
    </submittedName>
</protein>